<comment type="caution">
    <text evidence="5">The sequence shown here is derived from an EMBL/GenBank/DDBJ whole genome shotgun (WGS) entry which is preliminary data.</text>
</comment>
<dbReference type="PANTHER" id="PTHR30632:SF14">
    <property type="entry name" value="TUNGSTATE_MOLYBDATE_CHROMATE-BINDING PROTEIN MODA"/>
    <property type="match status" value="1"/>
</dbReference>
<evidence type="ECO:0000313" key="6">
    <source>
        <dbReference type="Proteomes" id="UP000218644"/>
    </source>
</evidence>
<dbReference type="GO" id="GO:0046872">
    <property type="term" value="F:metal ion binding"/>
    <property type="evidence" value="ECO:0007669"/>
    <property type="project" value="UniProtKB-KW"/>
</dbReference>
<evidence type="ECO:0000313" key="5">
    <source>
        <dbReference type="EMBL" id="PAT41675.1"/>
    </source>
</evidence>
<dbReference type="AlphaFoldDB" id="A0A2A2ASW8"/>
<dbReference type="Gene3D" id="3.40.190.10">
    <property type="entry name" value="Periplasmic binding protein-like II"/>
    <property type="match status" value="2"/>
</dbReference>
<feature type="chain" id="PRO_5012064540" evidence="4">
    <location>
        <begin position="24"/>
        <end position="242"/>
    </location>
</feature>
<dbReference type="InterPro" id="IPR050682">
    <property type="entry name" value="ModA/WtpA"/>
</dbReference>
<evidence type="ECO:0000256" key="4">
    <source>
        <dbReference type="SAM" id="SignalP"/>
    </source>
</evidence>
<dbReference type="SUPFAM" id="SSF53850">
    <property type="entry name" value="Periplasmic binding protein-like II"/>
    <property type="match status" value="1"/>
</dbReference>
<gene>
    <name evidence="5" type="primary">modA</name>
    <name evidence="5" type="ORF">CK623_01850</name>
</gene>
<dbReference type="Proteomes" id="UP000218644">
    <property type="component" value="Unassembled WGS sequence"/>
</dbReference>
<dbReference type="NCBIfam" id="TIGR01256">
    <property type="entry name" value="modA"/>
    <property type="match status" value="1"/>
</dbReference>
<comment type="similarity">
    <text evidence="1">Belongs to the bacterial solute-binding protein ModA family.</text>
</comment>
<protein>
    <submittedName>
        <fullName evidence="5">Molybdate ABC transporter substrate-binding protein</fullName>
    </submittedName>
</protein>
<organism evidence="5 6">
    <name type="scientific">Vandammella animalimorsus</name>
    <dbReference type="NCBI Taxonomy" id="2029117"/>
    <lineage>
        <taxon>Bacteria</taxon>
        <taxon>Pseudomonadati</taxon>
        <taxon>Pseudomonadota</taxon>
        <taxon>Betaproteobacteria</taxon>
        <taxon>Burkholderiales</taxon>
        <taxon>Comamonadaceae</taxon>
        <taxon>Vandammella</taxon>
    </lineage>
</organism>
<dbReference type="EMBL" id="NSJD01000001">
    <property type="protein sequence ID" value="PAT41675.1"/>
    <property type="molecule type" value="Genomic_DNA"/>
</dbReference>
<evidence type="ECO:0000256" key="2">
    <source>
        <dbReference type="ARBA" id="ARBA00022723"/>
    </source>
</evidence>
<proteinExistence type="inferred from homology"/>
<dbReference type="Pfam" id="PF13531">
    <property type="entry name" value="SBP_bac_11"/>
    <property type="match status" value="1"/>
</dbReference>
<dbReference type="GO" id="GO:0015689">
    <property type="term" value="P:molybdate ion transport"/>
    <property type="evidence" value="ECO:0007669"/>
    <property type="project" value="InterPro"/>
</dbReference>
<keyword evidence="2" id="KW-0479">Metal-binding</keyword>
<dbReference type="PANTHER" id="PTHR30632">
    <property type="entry name" value="MOLYBDATE-BINDING PERIPLASMIC PROTEIN"/>
    <property type="match status" value="1"/>
</dbReference>
<accession>A0A2A2ASW8</accession>
<evidence type="ECO:0000256" key="3">
    <source>
        <dbReference type="ARBA" id="ARBA00022729"/>
    </source>
</evidence>
<dbReference type="RefSeq" id="WP_095556095.1">
    <property type="nucleotide sequence ID" value="NZ_NSJD01000001.1"/>
</dbReference>
<reference evidence="5 6" key="1">
    <citation type="submission" date="2017-08" db="EMBL/GenBank/DDBJ databases">
        <title>WGS of Clinical strains of the CDC Group NO-1 linked to zoonotic infections in humans.</title>
        <authorList>
            <person name="Bernier A.-M."/>
            <person name="Bernard K."/>
        </authorList>
    </citation>
    <scope>NUCLEOTIDE SEQUENCE [LARGE SCALE GENOMIC DNA]</scope>
    <source>
        <strain evidence="5 6">NML79-0751</strain>
    </source>
</reference>
<sequence length="242" mass="26104">MIRRILPRLLAAALGLCLSAAQAGDTLLLAAGAGYRKPVLELLEDFQKNSPIRVEASFGNMKQVETQARQNPDIALLIGDQAFLEPMALAERFVPLGQGRLVLVTAQGQGINALDELQQPRFKRIAMPDRTKAVYGKAAATCLQRLGLDKPLQGRVLEVATVPQVGQYISSGEVDAGFVNRTQALALQGRAGASLEAPQDCYDPIQMSVGVLKQRGNAQAVQAFLDYLQTPAARQIIQRNGM</sequence>
<feature type="signal peptide" evidence="4">
    <location>
        <begin position="1"/>
        <end position="23"/>
    </location>
</feature>
<dbReference type="GO" id="GO:0030973">
    <property type="term" value="F:molybdate ion binding"/>
    <property type="evidence" value="ECO:0007669"/>
    <property type="project" value="TreeGrafter"/>
</dbReference>
<evidence type="ECO:0000256" key="1">
    <source>
        <dbReference type="ARBA" id="ARBA00009175"/>
    </source>
</evidence>
<dbReference type="InterPro" id="IPR005950">
    <property type="entry name" value="ModA"/>
</dbReference>
<name>A0A2A2ASW8_9BURK</name>
<keyword evidence="3 4" id="KW-0732">Signal</keyword>